<feature type="compositionally biased region" description="Pro residues" evidence="3">
    <location>
        <begin position="143"/>
        <end position="179"/>
    </location>
</feature>
<feature type="compositionally biased region" description="Polar residues" evidence="3">
    <location>
        <begin position="424"/>
        <end position="441"/>
    </location>
</feature>
<dbReference type="OrthoDB" id="1404170at2"/>
<dbReference type="Pfam" id="PF06737">
    <property type="entry name" value="Transglycosylas"/>
    <property type="match status" value="1"/>
</dbReference>
<dbReference type="GO" id="GO:0016787">
    <property type="term" value="F:hydrolase activity"/>
    <property type="evidence" value="ECO:0007669"/>
    <property type="project" value="UniProtKB-KW"/>
</dbReference>
<feature type="region of interest" description="Disordered" evidence="3">
    <location>
        <begin position="134"/>
        <end position="267"/>
    </location>
</feature>
<evidence type="ECO:0000259" key="4">
    <source>
        <dbReference type="Pfam" id="PF06737"/>
    </source>
</evidence>
<protein>
    <submittedName>
        <fullName evidence="5">Chemotaxis protein histidine kinase-like protein</fullName>
    </submittedName>
</protein>
<accession>A0A3S4RPL4</accession>
<dbReference type="RefSeq" id="WP_126332478.1">
    <property type="nucleotide sequence ID" value="NZ_AP022604.1"/>
</dbReference>
<dbReference type="InterPro" id="IPR023346">
    <property type="entry name" value="Lysozyme-like_dom_sf"/>
</dbReference>
<keyword evidence="2" id="KW-0378">Hydrolase</keyword>
<evidence type="ECO:0000313" key="5">
    <source>
        <dbReference type="EMBL" id="VEG45705.1"/>
    </source>
</evidence>
<feature type="compositionally biased region" description="Pro residues" evidence="3">
    <location>
        <begin position="449"/>
        <end position="469"/>
    </location>
</feature>
<dbReference type="AlphaFoldDB" id="A0A3S4RPL4"/>
<evidence type="ECO:0000256" key="1">
    <source>
        <dbReference type="ARBA" id="ARBA00010830"/>
    </source>
</evidence>
<comment type="similarity">
    <text evidence="1">Belongs to the transglycosylase family. Rpf subfamily.</text>
</comment>
<evidence type="ECO:0000313" key="6">
    <source>
        <dbReference type="Proteomes" id="UP000282551"/>
    </source>
</evidence>
<evidence type="ECO:0000256" key="2">
    <source>
        <dbReference type="ARBA" id="ARBA00022801"/>
    </source>
</evidence>
<dbReference type="InterPro" id="IPR010618">
    <property type="entry name" value="RPF"/>
</dbReference>
<evidence type="ECO:0000256" key="3">
    <source>
        <dbReference type="SAM" id="MobiDB-lite"/>
    </source>
</evidence>
<sequence length="469" mass="46733">MSGRHRKPSEANKNVAKIAFTGAVIGGTGLGLASQAGAATDAEWDTVARCESGGNWAINTGNGYHGGLQFAPGTWSGHGGGEFAARAHQATKEQQIAVAERVLATQGKGAWPVCGRGLSGPTPRNVVDTTEAPAEEAGAPAPLGAPLPPAPEGLPPAPEAPPAPPVDIAPPPPPPPAPDAVPVDFAAPPAPEGLPPAPEVLPPAPEAPPAPPVDIAPPPPPPPAPEAVPVDFAAPPAPEGLPPAPEAPPAPPVDIAPPPPPPPAPEAVPVDFVAPPVEEAVVEQASLEAPAPVVDPADWTHADPNAAPGPQKWSLNVPQAPVDPALPPAPAPAPADPMAPLANVDIPAPAFDAANQLASGEMPTIAAEAIPHLPSPDNLPPGASVVPPTPNNQPNLTYLRELWHAVQTQEINGNDMLLALAQRPLTSQPPAQAPLTPNTPTGPVAPVDAPAPAPLPVDAPAPAPVAPPA</sequence>
<proteinExistence type="inferred from homology"/>
<dbReference type="EMBL" id="LR134355">
    <property type="protein sequence ID" value="VEG45705.1"/>
    <property type="molecule type" value="Genomic_DNA"/>
</dbReference>
<keyword evidence="5" id="KW-0808">Transferase</keyword>
<name>A0A3S4RPL4_MYCCI</name>
<keyword evidence="6" id="KW-1185">Reference proteome</keyword>
<dbReference type="CDD" id="cd13925">
    <property type="entry name" value="RPF"/>
    <property type="match status" value="1"/>
</dbReference>
<reference evidence="5 6" key="1">
    <citation type="submission" date="2018-12" db="EMBL/GenBank/DDBJ databases">
        <authorList>
            <consortium name="Pathogen Informatics"/>
        </authorList>
    </citation>
    <scope>NUCLEOTIDE SEQUENCE [LARGE SCALE GENOMIC DNA]</scope>
    <source>
        <strain evidence="5 6">NCTC10485</strain>
    </source>
</reference>
<organism evidence="5 6">
    <name type="scientific">Mycolicibacterium chitae</name>
    <name type="common">Mycobacterium chitae</name>
    <dbReference type="NCBI Taxonomy" id="1792"/>
    <lineage>
        <taxon>Bacteria</taxon>
        <taxon>Bacillati</taxon>
        <taxon>Actinomycetota</taxon>
        <taxon>Actinomycetes</taxon>
        <taxon>Mycobacteriales</taxon>
        <taxon>Mycobacteriaceae</taxon>
        <taxon>Mycolicibacterium</taxon>
    </lineage>
</organism>
<feature type="compositionally biased region" description="Pro residues" evidence="3">
    <location>
        <begin position="235"/>
        <end position="266"/>
    </location>
</feature>
<dbReference type="SUPFAM" id="SSF53955">
    <property type="entry name" value="Lysozyme-like"/>
    <property type="match status" value="1"/>
</dbReference>
<gene>
    <name evidence="5" type="ORF">NCTC10485_00726</name>
</gene>
<dbReference type="Proteomes" id="UP000282551">
    <property type="component" value="Chromosome"/>
</dbReference>
<keyword evidence="5" id="KW-0418">Kinase</keyword>
<feature type="domain" description="Resuscitation-promoting factor core lysozyme-like" evidence="4">
    <location>
        <begin position="38"/>
        <end position="114"/>
    </location>
</feature>
<feature type="region of interest" description="Disordered" evidence="3">
    <location>
        <begin position="422"/>
        <end position="469"/>
    </location>
</feature>
<dbReference type="Gene3D" id="1.10.530.10">
    <property type="match status" value="1"/>
</dbReference>
<feature type="compositionally biased region" description="Pro residues" evidence="3">
    <location>
        <begin position="188"/>
        <end position="226"/>
    </location>
</feature>
<dbReference type="GO" id="GO:0016301">
    <property type="term" value="F:kinase activity"/>
    <property type="evidence" value="ECO:0007669"/>
    <property type="project" value="UniProtKB-KW"/>
</dbReference>